<protein>
    <submittedName>
        <fullName evidence="3">N-acetylmuramoyl-L-alanine amidase family protein</fullName>
    </submittedName>
</protein>
<accession>A0A6N7UXE1</accession>
<dbReference type="Gene3D" id="2.10.270.10">
    <property type="entry name" value="Cholin Binding"/>
    <property type="match status" value="3"/>
</dbReference>
<evidence type="ECO:0000313" key="3">
    <source>
        <dbReference type="EMBL" id="MSR92955.1"/>
    </source>
</evidence>
<dbReference type="InterPro" id="IPR018337">
    <property type="entry name" value="Cell_wall/Cho-bd_repeat"/>
</dbReference>
<dbReference type="Proteomes" id="UP000434409">
    <property type="component" value="Unassembled WGS sequence"/>
</dbReference>
<organism evidence="3 4">
    <name type="scientific">Suipraeoptans intestinalis</name>
    <dbReference type="NCBI Taxonomy" id="2606628"/>
    <lineage>
        <taxon>Bacteria</taxon>
        <taxon>Bacillati</taxon>
        <taxon>Bacillota</taxon>
        <taxon>Clostridia</taxon>
        <taxon>Lachnospirales</taxon>
        <taxon>Lachnospiraceae</taxon>
        <taxon>Suipraeoptans</taxon>
    </lineage>
</organism>
<dbReference type="AlphaFoldDB" id="A0A6N7UXE1"/>
<feature type="repeat" description="Cell wall-binding" evidence="2">
    <location>
        <begin position="171"/>
        <end position="190"/>
    </location>
</feature>
<keyword evidence="4" id="KW-1185">Reference proteome</keyword>
<feature type="repeat" description="Cell wall-binding" evidence="2">
    <location>
        <begin position="91"/>
        <end position="110"/>
    </location>
</feature>
<feature type="repeat" description="Cell wall-binding" evidence="2">
    <location>
        <begin position="191"/>
        <end position="210"/>
    </location>
</feature>
<proteinExistence type="predicted"/>
<gene>
    <name evidence="3" type="ORF">FYJ34_01350</name>
</gene>
<evidence type="ECO:0000256" key="2">
    <source>
        <dbReference type="PROSITE-ProRule" id="PRU00591"/>
    </source>
</evidence>
<dbReference type="SUPFAM" id="SSF69360">
    <property type="entry name" value="Cell wall binding repeat"/>
    <property type="match status" value="1"/>
</dbReference>
<dbReference type="Pfam" id="PF19127">
    <property type="entry name" value="Choline_bind_3"/>
    <property type="match status" value="3"/>
</dbReference>
<evidence type="ECO:0000256" key="1">
    <source>
        <dbReference type="ARBA" id="ARBA00022737"/>
    </source>
</evidence>
<comment type="caution">
    <text evidence="3">The sequence shown here is derived from an EMBL/GenBank/DDBJ whole genome shotgun (WGS) entry which is preliminary data.</text>
</comment>
<dbReference type="Pfam" id="PF01473">
    <property type="entry name" value="Choline_bind_1"/>
    <property type="match status" value="2"/>
</dbReference>
<evidence type="ECO:0000313" key="4">
    <source>
        <dbReference type="Proteomes" id="UP000434409"/>
    </source>
</evidence>
<feature type="repeat" description="Cell wall-binding" evidence="2">
    <location>
        <begin position="131"/>
        <end position="150"/>
    </location>
</feature>
<reference evidence="3 4" key="1">
    <citation type="submission" date="2019-08" db="EMBL/GenBank/DDBJ databases">
        <title>In-depth cultivation of the pig gut microbiome towards novel bacterial diversity and tailored functional studies.</title>
        <authorList>
            <person name="Wylensek D."/>
            <person name="Hitch T.C.A."/>
            <person name="Clavel T."/>
        </authorList>
    </citation>
    <scope>NUCLEOTIDE SEQUENCE [LARGE SCALE GENOMIC DNA]</scope>
    <source>
        <strain evidence="3 4">68-1-5</strain>
    </source>
</reference>
<sequence>MYMKKKLKHLFLAACVGLAGMLGMFVLWNPTGSEKAVATDGVEQKAVPITGWVQESDGRWWYRYADGSYPVNTWKAIRGNWYFFDVHGWMQTGWIQSGGSWYYLDGSGAMKTGWLKEGMFWYYLDRGGTMRTGWLKEGASWYYLDGNGAMRTKWLQWKDHWYYLASSGAMQMGWILEDGNWYYLDGNGAMQTGWLQWQGGWYYLASSGVMQTGWITSGQFSYYLDKKSGKMLADTITPTGHYVYPDGHRSKEEQDITYRKTDTVAGKSYYRKYYKKIATEDTAVMEETGRVTERENKITLELLKKIKFDQGEKLLLQLDQKHKEEGFEKVGEAYIAFDWSYHTFDVPVYGVLYEKTEENEEQGYGGKHYVRIYSLETGKLCAEYEEGLK</sequence>
<dbReference type="EMBL" id="VULY01000018">
    <property type="protein sequence ID" value="MSR92955.1"/>
    <property type="molecule type" value="Genomic_DNA"/>
</dbReference>
<name>A0A6N7UXE1_9FIRM</name>
<keyword evidence="1" id="KW-0677">Repeat</keyword>
<dbReference type="PROSITE" id="PS51170">
    <property type="entry name" value="CW"/>
    <property type="match status" value="4"/>
</dbReference>